<reference evidence="1 2" key="1">
    <citation type="submission" date="2015-12" db="EMBL/GenBank/DDBJ databases">
        <title>Genome sequence of Tistrella mobilis MCCC 1A02139.</title>
        <authorList>
            <person name="Lu L."/>
            <person name="Lai Q."/>
            <person name="Shao Z."/>
            <person name="Qian P."/>
        </authorList>
    </citation>
    <scope>NUCLEOTIDE SEQUENCE [LARGE SCALE GENOMIC DNA]</scope>
    <source>
        <strain evidence="1 2">MCCC 1A02139</strain>
    </source>
</reference>
<dbReference type="InterPro" id="IPR014710">
    <property type="entry name" value="RmlC-like_jellyroll"/>
</dbReference>
<dbReference type="SUPFAM" id="SSF51182">
    <property type="entry name" value="RmlC-like cupins"/>
    <property type="match status" value="1"/>
</dbReference>
<dbReference type="AlphaFoldDB" id="A0A162JHQ0"/>
<dbReference type="GeneID" id="97238773"/>
<comment type="caution">
    <text evidence="1">The sequence shown here is derived from an EMBL/GenBank/DDBJ whole genome shotgun (WGS) entry which is preliminary data.</text>
</comment>
<dbReference type="Pfam" id="PF06249">
    <property type="entry name" value="EutQ"/>
    <property type="match status" value="1"/>
</dbReference>
<dbReference type="Proteomes" id="UP000075787">
    <property type="component" value="Unassembled WGS sequence"/>
</dbReference>
<evidence type="ECO:0000313" key="2">
    <source>
        <dbReference type="Proteomes" id="UP000075787"/>
    </source>
</evidence>
<sequence length="130" mass="13839">MTVQAKSPPRVMRFDGLSFEPRFAFPEMARVVEVAGAEDGSALAGGFARFTGARIAWQLRYDELILVLDGRLVVETADGRLEAGPMDTIWLPAGTDLVYSSENALVWYCLQPAGWSRDTDAAGGGAGGGA</sequence>
<dbReference type="InterPro" id="IPR011051">
    <property type="entry name" value="RmlC_Cupin_sf"/>
</dbReference>
<protein>
    <submittedName>
        <fullName evidence="1">Ethanolamine utilization protein EutQ</fullName>
    </submittedName>
</protein>
<dbReference type="InterPro" id="IPR010424">
    <property type="entry name" value="EutQ"/>
</dbReference>
<dbReference type="RefSeq" id="WP_062770704.1">
    <property type="nucleotide sequence ID" value="NZ_CP121042.1"/>
</dbReference>
<dbReference type="Gene3D" id="2.60.120.10">
    <property type="entry name" value="Jelly Rolls"/>
    <property type="match status" value="1"/>
</dbReference>
<name>A0A162JHQ0_9PROT</name>
<dbReference type="EMBL" id="LPZR01000233">
    <property type="protein sequence ID" value="KYO49222.1"/>
    <property type="molecule type" value="Genomic_DNA"/>
</dbReference>
<organism evidence="1 2">
    <name type="scientific">Tistrella mobilis</name>
    <dbReference type="NCBI Taxonomy" id="171437"/>
    <lineage>
        <taxon>Bacteria</taxon>
        <taxon>Pseudomonadati</taxon>
        <taxon>Pseudomonadota</taxon>
        <taxon>Alphaproteobacteria</taxon>
        <taxon>Geminicoccales</taxon>
        <taxon>Geminicoccaceae</taxon>
        <taxon>Tistrella</taxon>
    </lineage>
</organism>
<accession>A0A162JHQ0</accession>
<proteinExistence type="predicted"/>
<gene>
    <name evidence="1" type="ORF">AUP44_18515</name>
</gene>
<dbReference type="OrthoDB" id="3828611at2"/>
<evidence type="ECO:0000313" key="1">
    <source>
        <dbReference type="EMBL" id="KYO49222.1"/>
    </source>
</evidence>